<dbReference type="EMBL" id="BPLR01016711">
    <property type="protein sequence ID" value="GIY85909.1"/>
    <property type="molecule type" value="Genomic_DNA"/>
</dbReference>
<dbReference type="Proteomes" id="UP001054945">
    <property type="component" value="Unassembled WGS sequence"/>
</dbReference>
<dbReference type="AlphaFoldDB" id="A0AAV4WW90"/>
<proteinExistence type="predicted"/>
<sequence length="120" mass="13276">MSAGCIGNYFGPFSVLPASVALPIRTLTFSGFGKGRCGFKADAFVTKMSPRRRARLITFSVICPEDILCGRICDKVLMIRRRTRLITFAVMCAEDFLWQVRGTLADGGLGQEERSQTHLP</sequence>
<comment type="caution">
    <text evidence="1">The sequence shown here is derived from an EMBL/GenBank/DDBJ whole genome shotgun (WGS) entry which is preliminary data.</text>
</comment>
<evidence type="ECO:0000313" key="1">
    <source>
        <dbReference type="EMBL" id="GIY85909.1"/>
    </source>
</evidence>
<organism evidence="1 2">
    <name type="scientific">Caerostris extrusa</name>
    <name type="common">Bark spider</name>
    <name type="synonym">Caerostris bankana</name>
    <dbReference type="NCBI Taxonomy" id="172846"/>
    <lineage>
        <taxon>Eukaryota</taxon>
        <taxon>Metazoa</taxon>
        <taxon>Ecdysozoa</taxon>
        <taxon>Arthropoda</taxon>
        <taxon>Chelicerata</taxon>
        <taxon>Arachnida</taxon>
        <taxon>Araneae</taxon>
        <taxon>Araneomorphae</taxon>
        <taxon>Entelegynae</taxon>
        <taxon>Araneoidea</taxon>
        <taxon>Araneidae</taxon>
        <taxon>Caerostris</taxon>
    </lineage>
</organism>
<accession>A0AAV4WW90</accession>
<keyword evidence="2" id="KW-1185">Reference proteome</keyword>
<name>A0AAV4WW90_CAEEX</name>
<reference evidence="1 2" key="1">
    <citation type="submission" date="2021-06" db="EMBL/GenBank/DDBJ databases">
        <title>Caerostris extrusa draft genome.</title>
        <authorList>
            <person name="Kono N."/>
            <person name="Arakawa K."/>
        </authorList>
    </citation>
    <scope>NUCLEOTIDE SEQUENCE [LARGE SCALE GENOMIC DNA]</scope>
</reference>
<gene>
    <name evidence="1" type="ORF">CEXT_788861</name>
</gene>
<evidence type="ECO:0000313" key="2">
    <source>
        <dbReference type="Proteomes" id="UP001054945"/>
    </source>
</evidence>
<protein>
    <submittedName>
        <fullName evidence="1">Uncharacterized protein</fullName>
    </submittedName>
</protein>